<feature type="coiled-coil region" evidence="1">
    <location>
        <begin position="8"/>
        <end position="45"/>
    </location>
</feature>
<evidence type="ECO:0000313" key="2">
    <source>
        <dbReference type="EMBL" id="KAF5778300.1"/>
    </source>
</evidence>
<dbReference type="PANTHER" id="PTHR31099">
    <property type="entry name" value="OS06G0165300 PROTEIN"/>
    <property type="match status" value="1"/>
</dbReference>
<evidence type="ECO:0000313" key="3">
    <source>
        <dbReference type="Proteomes" id="UP000215914"/>
    </source>
</evidence>
<proteinExistence type="predicted"/>
<comment type="caution">
    <text evidence="2">The sequence shown here is derived from an EMBL/GenBank/DDBJ whole genome shotgun (WGS) entry which is preliminary data.</text>
</comment>
<gene>
    <name evidence="2" type="ORF">HanXRQr2_Chr12g0545901</name>
</gene>
<reference evidence="2" key="2">
    <citation type="submission" date="2020-06" db="EMBL/GenBank/DDBJ databases">
        <title>Helianthus annuus Genome sequencing and assembly Release 2.</title>
        <authorList>
            <person name="Gouzy J."/>
            <person name="Langlade N."/>
            <person name="Munos S."/>
        </authorList>
    </citation>
    <scope>NUCLEOTIDE SEQUENCE</scope>
    <source>
        <tissue evidence="2">Leaves</tissue>
    </source>
</reference>
<reference evidence="2" key="1">
    <citation type="journal article" date="2017" name="Nature">
        <title>The sunflower genome provides insights into oil metabolism, flowering and Asterid evolution.</title>
        <authorList>
            <person name="Badouin H."/>
            <person name="Gouzy J."/>
            <person name="Grassa C.J."/>
            <person name="Murat F."/>
            <person name="Staton S.E."/>
            <person name="Cottret L."/>
            <person name="Lelandais-Briere C."/>
            <person name="Owens G.L."/>
            <person name="Carrere S."/>
            <person name="Mayjonade B."/>
            <person name="Legrand L."/>
            <person name="Gill N."/>
            <person name="Kane N.C."/>
            <person name="Bowers J.E."/>
            <person name="Hubner S."/>
            <person name="Bellec A."/>
            <person name="Berard A."/>
            <person name="Berges H."/>
            <person name="Blanchet N."/>
            <person name="Boniface M.C."/>
            <person name="Brunel D."/>
            <person name="Catrice O."/>
            <person name="Chaidir N."/>
            <person name="Claudel C."/>
            <person name="Donnadieu C."/>
            <person name="Faraut T."/>
            <person name="Fievet G."/>
            <person name="Helmstetter N."/>
            <person name="King M."/>
            <person name="Knapp S.J."/>
            <person name="Lai Z."/>
            <person name="Le Paslier M.C."/>
            <person name="Lippi Y."/>
            <person name="Lorenzon L."/>
            <person name="Mandel J.R."/>
            <person name="Marage G."/>
            <person name="Marchand G."/>
            <person name="Marquand E."/>
            <person name="Bret-Mestries E."/>
            <person name="Morien E."/>
            <person name="Nambeesan S."/>
            <person name="Nguyen T."/>
            <person name="Pegot-Espagnet P."/>
            <person name="Pouilly N."/>
            <person name="Raftis F."/>
            <person name="Sallet E."/>
            <person name="Schiex T."/>
            <person name="Thomas J."/>
            <person name="Vandecasteele C."/>
            <person name="Vares D."/>
            <person name="Vear F."/>
            <person name="Vautrin S."/>
            <person name="Crespi M."/>
            <person name="Mangin B."/>
            <person name="Burke J.M."/>
            <person name="Salse J."/>
            <person name="Munos S."/>
            <person name="Vincourt P."/>
            <person name="Rieseberg L.H."/>
            <person name="Langlade N.B."/>
        </authorList>
    </citation>
    <scope>NUCLEOTIDE SEQUENCE</scope>
    <source>
        <tissue evidence="2">Leaves</tissue>
    </source>
</reference>
<keyword evidence="3" id="KW-1185">Reference proteome</keyword>
<dbReference type="AlphaFoldDB" id="A0A9K3HHF8"/>
<dbReference type="EMBL" id="MNCJ02000327">
    <property type="protein sequence ID" value="KAF5778300.1"/>
    <property type="molecule type" value="Genomic_DNA"/>
</dbReference>
<keyword evidence="1" id="KW-0175">Coiled coil</keyword>
<accession>A0A9K3HHF8</accession>
<dbReference type="PANTHER" id="PTHR31099:SF36">
    <property type="entry name" value="PARAMYOSIN-LIKE"/>
    <property type="match status" value="1"/>
</dbReference>
<protein>
    <submittedName>
        <fullName evidence="2">Uncharacterized protein</fullName>
    </submittedName>
</protein>
<organism evidence="2 3">
    <name type="scientific">Helianthus annuus</name>
    <name type="common">Common sunflower</name>
    <dbReference type="NCBI Taxonomy" id="4232"/>
    <lineage>
        <taxon>Eukaryota</taxon>
        <taxon>Viridiplantae</taxon>
        <taxon>Streptophyta</taxon>
        <taxon>Embryophyta</taxon>
        <taxon>Tracheophyta</taxon>
        <taxon>Spermatophyta</taxon>
        <taxon>Magnoliopsida</taxon>
        <taxon>eudicotyledons</taxon>
        <taxon>Gunneridae</taxon>
        <taxon>Pentapetalae</taxon>
        <taxon>asterids</taxon>
        <taxon>campanulids</taxon>
        <taxon>Asterales</taxon>
        <taxon>Asteraceae</taxon>
        <taxon>Asteroideae</taxon>
        <taxon>Heliantheae alliance</taxon>
        <taxon>Heliantheae</taxon>
        <taxon>Helianthus</taxon>
    </lineage>
</organism>
<dbReference type="Gramene" id="mRNA:HanXRQr2_Chr12g0545901">
    <property type="protein sequence ID" value="mRNA:HanXRQr2_Chr12g0545901"/>
    <property type="gene ID" value="HanXRQr2_Chr12g0545901"/>
</dbReference>
<sequence length="217" mass="23949">MFAARAKITSLEAEVATLKKSEAALKEKYEEANSQRERVENKSLEISLAAEKVKADTVEEARKISTSALNVAQTNYAEAQSIVDTLLSDSEWMREHGVAYVANSILNATELDKVVVALTDDSRAIGHRGGYLECTKHVEPALKQHFGTRHCSVTDQTEDMLAKAEEVYNNLSLPVMELVIDVLKHDDYVSRLKSIFVVSESVELSGEEETAECDGAK</sequence>
<name>A0A9K3HHF8_HELAN</name>
<dbReference type="Proteomes" id="UP000215914">
    <property type="component" value="Unassembled WGS sequence"/>
</dbReference>
<evidence type="ECO:0000256" key="1">
    <source>
        <dbReference type="SAM" id="Coils"/>
    </source>
</evidence>